<proteinExistence type="predicted"/>
<dbReference type="EMBL" id="KN881645">
    <property type="protein sequence ID" value="KIY52117.1"/>
    <property type="molecule type" value="Genomic_DNA"/>
</dbReference>
<sequence length="133" mass="14844">MELASTLGTFGLQAFGDFTFLLPLNLYVLAPSHLNAYNTPLPSLVDRPFCATNDVPLFYMEEEPYFGLVHVCFTNIKNGSWSPTWLLSQAKKCKAPEHLIPLYSLASPSASAPPATLSAFSRPRSWYLLWRTS</sequence>
<reference evidence="1 2" key="1">
    <citation type="journal article" date="2015" name="Fungal Genet. Biol.">
        <title>Evolution of novel wood decay mechanisms in Agaricales revealed by the genome sequences of Fistulina hepatica and Cylindrobasidium torrendii.</title>
        <authorList>
            <person name="Floudas D."/>
            <person name="Held B.W."/>
            <person name="Riley R."/>
            <person name="Nagy L.G."/>
            <person name="Koehler G."/>
            <person name="Ransdell A.S."/>
            <person name="Younus H."/>
            <person name="Chow J."/>
            <person name="Chiniquy J."/>
            <person name="Lipzen A."/>
            <person name="Tritt A."/>
            <person name="Sun H."/>
            <person name="Haridas S."/>
            <person name="LaButti K."/>
            <person name="Ohm R.A."/>
            <person name="Kues U."/>
            <person name="Blanchette R.A."/>
            <person name="Grigoriev I.V."/>
            <person name="Minto R.E."/>
            <person name="Hibbett D.S."/>
        </authorList>
    </citation>
    <scope>NUCLEOTIDE SEQUENCE [LARGE SCALE GENOMIC DNA]</scope>
    <source>
        <strain evidence="1 2">ATCC 64428</strain>
    </source>
</reference>
<keyword evidence="2" id="KW-1185">Reference proteome</keyword>
<dbReference type="Proteomes" id="UP000054144">
    <property type="component" value="Unassembled WGS sequence"/>
</dbReference>
<evidence type="ECO:0000313" key="1">
    <source>
        <dbReference type="EMBL" id="KIY52117.1"/>
    </source>
</evidence>
<accession>A0A0D7AKJ8</accession>
<name>A0A0D7AKJ8_9AGAR</name>
<evidence type="ECO:0000313" key="2">
    <source>
        <dbReference type="Proteomes" id="UP000054144"/>
    </source>
</evidence>
<gene>
    <name evidence="1" type="ORF">FISHEDRAFT_70076</name>
</gene>
<organism evidence="1 2">
    <name type="scientific">Fistulina hepatica ATCC 64428</name>
    <dbReference type="NCBI Taxonomy" id="1128425"/>
    <lineage>
        <taxon>Eukaryota</taxon>
        <taxon>Fungi</taxon>
        <taxon>Dikarya</taxon>
        <taxon>Basidiomycota</taxon>
        <taxon>Agaricomycotina</taxon>
        <taxon>Agaricomycetes</taxon>
        <taxon>Agaricomycetidae</taxon>
        <taxon>Agaricales</taxon>
        <taxon>Fistulinaceae</taxon>
        <taxon>Fistulina</taxon>
    </lineage>
</organism>
<protein>
    <submittedName>
        <fullName evidence="1">Uncharacterized protein</fullName>
    </submittedName>
</protein>
<dbReference type="AlphaFoldDB" id="A0A0D7AKJ8"/>